<evidence type="ECO:0000313" key="7">
    <source>
        <dbReference type="Proteomes" id="UP000325563"/>
    </source>
</evidence>
<dbReference type="Pfam" id="PF03595">
    <property type="entry name" value="SLAC1"/>
    <property type="match status" value="1"/>
</dbReference>
<feature type="transmembrane region" description="Helical" evidence="5">
    <location>
        <begin position="265"/>
        <end position="288"/>
    </location>
</feature>
<evidence type="ECO:0000256" key="5">
    <source>
        <dbReference type="SAM" id="Phobius"/>
    </source>
</evidence>
<dbReference type="Gene3D" id="1.50.10.150">
    <property type="entry name" value="Voltage-dependent anion channel"/>
    <property type="match status" value="1"/>
</dbReference>
<protein>
    <recommendedName>
        <fullName evidence="8">C4-dicarboxylate transporter</fullName>
    </recommendedName>
</protein>
<keyword evidence="2 5" id="KW-0812">Transmembrane</keyword>
<dbReference type="EMBL" id="CP023692">
    <property type="protein sequence ID" value="QEV44402.1"/>
    <property type="molecule type" value="Genomic_DNA"/>
</dbReference>
<comment type="subcellular location">
    <subcellularLocation>
        <location evidence="1">Membrane</location>
        <topology evidence="1">Multi-pass membrane protein</topology>
    </subcellularLocation>
</comment>
<organism evidence="6 7">
    <name type="scientific">Streptomyces vinaceus</name>
    <dbReference type="NCBI Taxonomy" id="1960"/>
    <lineage>
        <taxon>Bacteria</taxon>
        <taxon>Bacillati</taxon>
        <taxon>Actinomycetota</taxon>
        <taxon>Actinomycetes</taxon>
        <taxon>Kitasatosporales</taxon>
        <taxon>Streptomycetaceae</taxon>
        <taxon>Streptomyces</taxon>
    </lineage>
</organism>
<dbReference type="InterPro" id="IPR004695">
    <property type="entry name" value="SLAC1/Mae1/Ssu1/TehA"/>
</dbReference>
<feature type="transmembrane region" description="Helical" evidence="5">
    <location>
        <begin position="52"/>
        <end position="75"/>
    </location>
</feature>
<dbReference type="AlphaFoldDB" id="A0A5J6J2R9"/>
<evidence type="ECO:0000256" key="1">
    <source>
        <dbReference type="ARBA" id="ARBA00004141"/>
    </source>
</evidence>
<dbReference type="PROSITE" id="PS51257">
    <property type="entry name" value="PROKAR_LIPOPROTEIN"/>
    <property type="match status" value="1"/>
</dbReference>
<evidence type="ECO:0000256" key="3">
    <source>
        <dbReference type="ARBA" id="ARBA00022989"/>
    </source>
</evidence>
<dbReference type="GO" id="GO:0016020">
    <property type="term" value="C:membrane"/>
    <property type="evidence" value="ECO:0007669"/>
    <property type="project" value="UniProtKB-SubCell"/>
</dbReference>
<proteinExistence type="predicted"/>
<feature type="transmembrane region" description="Helical" evidence="5">
    <location>
        <begin position="81"/>
        <end position="99"/>
    </location>
</feature>
<feature type="transmembrane region" description="Helical" evidence="5">
    <location>
        <begin position="234"/>
        <end position="253"/>
    </location>
</feature>
<feature type="transmembrane region" description="Helical" evidence="5">
    <location>
        <begin position="300"/>
        <end position="325"/>
    </location>
</feature>
<feature type="transmembrane region" description="Helical" evidence="5">
    <location>
        <begin position="201"/>
        <end position="222"/>
    </location>
</feature>
<evidence type="ECO:0000313" key="6">
    <source>
        <dbReference type="EMBL" id="QEV44402.1"/>
    </source>
</evidence>
<keyword evidence="7" id="KW-1185">Reference proteome</keyword>
<evidence type="ECO:0000256" key="2">
    <source>
        <dbReference type="ARBA" id="ARBA00022692"/>
    </source>
</evidence>
<dbReference type="KEGG" id="svn:CP980_04350"/>
<feature type="transmembrane region" description="Helical" evidence="5">
    <location>
        <begin position="175"/>
        <end position="195"/>
    </location>
</feature>
<keyword evidence="4 5" id="KW-0472">Membrane</keyword>
<dbReference type="Proteomes" id="UP000325563">
    <property type="component" value="Chromosome"/>
</dbReference>
<dbReference type="CDD" id="cd09319">
    <property type="entry name" value="TDT_like_1"/>
    <property type="match status" value="1"/>
</dbReference>
<keyword evidence="3 5" id="KW-1133">Transmembrane helix</keyword>
<feature type="transmembrane region" description="Helical" evidence="5">
    <location>
        <begin position="143"/>
        <end position="163"/>
    </location>
</feature>
<name>A0A5J6J2R9_STRVI</name>
<evidence type="ECO:0008006" key="8">
    <source>
        <dbReference type="Google" id="ProtNLM"/>
    </source>
</evidence>
<dbReference type="InterPro" id="IPR038665">
    <property type="entry name" value="Voltage-dep_anion_channel_sf"/>
</dbReference>
<sequence length="359" mass="37483">MSAEGRAAPRGSQGTGAGHTVWAGWPTALACRGAAVSAGRVKQAFPLPGRRWWTGLPPAAGAAVMAPGILSVGLYLTGFDVLSLAALLFATGLWLVLAADFTTRLVSDRGRFEAEADTPAALTAVAATTVLGTRISQLGWQGLAVALLVLAAVLWPGLLIAVVRHWKRRMPGAAFLVCVATQGLAVLAATLAAALHHDRLARAALGAFCLGLLLYAVALVRFDFREVLRGAGDHWVAGGALAISALAASKLTASPVWTGSAHTALRTATLVTLALSLCWYVLLLCAELRRWRPHYDIRRWATVFPLGMTATACLSAAGPTGVGWLRPLGEVLLWIAVGAWLLTFAAFVATTSGRSSVTP</sequence>
<accession>A0A5J6J2R9</accession>
<gene>
    <name evidence="6" type="ORF">CP980_04350</name>
</gene>
<feature type="transmembrane region" description="Helical" evidence="5">
    <location>
        <begin position="331"/>
        <end position="350"/>
    </location>
</feature>
<reference evidence="6 7" key="1">
    <citation type="submission" date="2017-09" db="EMBL/GenBank/DDBJ databases">
        <authorList>
            <person name="Lee N."/>
            <person name="Cho B.-K."/>
        </authorList>
    </citation>
    <scope>NUCLEOTIDE SEQUENCE [LARGE SCALE GENOMIC DNA]</scope>
    <source>
        <strain evidence="6 7">ATCC 27476</strain>
    </source>
</reference>
<evidence type="ECO:0000256" key="4">
    <source>
        <dbReference type="ARBA" id="ARBA00023136"/>
    </source>
</evidence>
<dbReference type="GO" id="GO:0055085">
    <property type="term" value="P:transmembrane transport"/>
    <property type="evidence" value="ECO:0007669"/>
    <property type="project" value="InterPro"/>
</dbReference>